<dbReference type="SUPFAM" id="SSF48264">
    <property type="entry name" value="Cytochrome P450"/>
    <property type="match status" value="1"/>
</dbReference>
<dbReference type="Proteomes" id="UP000298327">
    <property type="component" value="Unassembled WGS sequence"/>
</dbReference>
<evidence type="ECO:0000256" key="6">
    <source>
        <dbReference type="ARBA" id="ARBA00023002"/>
    </source>
</evidence>
<keyword evidence="5" id="KW-0479">Metal-binding</keyword>
<dbReference type="InterPro" id="IPR050121">
    <property type="entry name" value="Cytochrome_P450_monoxygenase"/>
</dbReference>
<reference evidence="10 11" key="1">
    <citation type="submission" date="2019-02" db="EMBL/GenBank/DDBJ databases">
        <title>Genome sequencing of the rare red list fungi Dentipellis fragilis.</title>
        <authorList>
            <person name="Buettner E."/>
            <person name="Kellner H."/>
        </authorList>
    </citation>
    <scope>NUCLEOTIDE SEQUENCE [LARGE SCALE GENOMIC DNA]</scope>
    <source>
        <strain evidence="10 11">DSM 105465</strain>
    </source>
</reference>
<gene>
    <name evidence="10" type="ORF">EVG20_g8067</name>
</gene>
<keyword evidence="11" id="KW-1185">Reference proteome</keyword>
<accession>A0A4Y9YCR1</accession>
<keyword evidence="6" id="KW-0560">Oxidoreductase</keyword>
<dbReference type="PANTHER" id="PTHR24305:SF166">
    <property type="entry name" value="CYTOCHROME P450 12A4, MITOCHONDRIAL-RELATED"/>
    <property type="match status" value="1"/>
</dbReference>
<keyword evidence="4" id="KW-0349">Heme</keyword>
<name>A0A4Y9YCR1_9AGAM</name>
<dbReference type="Gene3D" id="1.10.630.10">
    <property type="entry name" value="Cytochrome P450"/>
    <property type="match status" value="1"/>
</dbReference>
<comment type="caution">
    <text evidence="10">The sequence shown here is derived from an EMBL/GenBank/DDBJ whole genome shotgun (WGS) entry which is preliminary data.</text>
</comment>
<sequence>MQFAPAIHSICSMALFLWIQLSLAVSVTLLALKFFWQWFKQTPLRNIPGPPSPSFFTGNLAQLCDPLKGWKFHDDIVKTYGRVVRVCGFLGDTMLYVSDPRALHHVLLKDKHHFEESDAFLVSTRWLFGQGLLSSSGDVHRRHRKLLNPVFSGSSMRYLTPIFQRVTKELGDLLTTKVNDGKTELDVMMWMARLSLELIGQGGLGYSFDALNEHSTNAYGTAIKNMVPTLSKVAVFHQTCPWLDKIGSRRFRSFVSHHLLSWWPTFNKLVGIVDVMDETTREVFEYKKAALAEGDDALLQQIGEGQDIMSVLLKASLAASEQDRMNDVELLGQMNVLTFAAMDTTTSALSRMFQALADHPDAQDKLRTELLEACAGGQDLSYDELNDLPYLDAVTRETLRLYPPFSFIQRTVSKDAVLPLSSPVLGLDGSKTSELHITRNTEIIVSILAVNRDPSIWGPDASEWKPERWLSPLPESLSGAVIPGVYSNTGFKFALLEISGPVNAAAVFVFRSGAERD</sequence>
<comment type="cofactor">
    <cofactor evidence="1">
        <name>heme</name>
        <dbReference type="ChEBI" id="CHEBI:30413"/>
    </cofactor>
</comment>
<evidence type="ECO:0000256" key="5">
    <source>
        <dbReference type="ARBA" id="ARBA00022723"/>
    </source>
</evidence>
<dbReference type="OrthoDB" id="1470350at2759"/>
<evidence type="ECO:0000313" key="10">
    <source>
        <dbReference type="EMBL" id="TFY58649.1"/>
    </source>
</evidence>
<evidence type="ECO:0000256" key="3">
    <source>
        <dbReference type="ARBA" id="ARBA00010617"/>
    </source>
</evidence>
<evidence type="ECO:0000256" key="9">
    <source>
        <dbReference type="SAM" id="Phobius"/>
    </source>
</evidence>
<comment type="similarity">
    <text evidence="3">Belongs to the cytochrome P450 family.</text>
</comment>
<evidence type="ECO:0000256" key="4">
    <source>
        <dbReference type="ARBA" id="ARBA00022617"/>
    </source>
</evidence>
<evidence type="ECO:0000313" key="11">
    <source>
        <dbReference type="Proteomes" id="UP000298327"/>
    </source>
</evidence>
<dbReference type="InterPro" id="IPR001128">
    <property type="entry name" value="Cyt_P450"/>
</dbReference>
<feature type="transmembrane region" description="Helical" evidence="9">
    <location>
        <begin position="6"/>
        <end position="32"/>
    </location>
</feature>
<dbReference type="GO" id="GO:0020037">
    <property type="term" value="F:heme binding"/>
    <property type="evidence" value="ECO:0007669"/>
    <property type="project" value="InterPro"/>
</dbReference>
<evidence type="ECO:0008006" key="12">
    <source>
        <dbReference type="Google" id="ProtNLM"/>
    </source>
</evidence>
<dbReference type="InterPro" id="IPR036396">
    <property type="entry name" value="Cyt_P450_sf"/>
</dbReference>
<keyword evidence="9" id="KW-0472">Membrane</keyword>
<protein>
    <recommendedName>
        <fullName evidence="12">Cytochrome P450</fullName>
    </recommendedName>
</protein>
<evidence type="ECO:0000256" key="2">
    <source>
        <dbReference type="ARBA" id="ARBA00005179"/>
    </source>
</evidence>
<dbReference type="EMBL" id="SEOQ01000668">
    <property type="protein sequence ID" value="TFY58649.1"/>
    <property type="molecule type" value="Genomic_DNA"/>
</dbReference>
<dbReference type="AlphaFoldDB" id="A0A4Y9YCR1"/>
<dbReference type="GO" id="GO:0016705">
    <property type="term" value="F:oxidoreductase activity, acting on paired donors, with incorporation or reduction of molecular oxygen"/>
    <property type="evidence" value="ECO:0007669"/>
    <property type="project" value="InterPro"/>
</dbReference>
<evidence type="ECO:0000256" key="7">
    <source>
        <dbReference type="ARBA" id="ARBA00023004"/>
    </source>
</evidence>
<dbReference type="PANTHER" id="PTHR24305">
    <property type="entry name" value="CYTOCHROME P450"/>
    <property type="match status" value="1"/>
</dbReference>
<comment type="pathway">
    <text evidence="2">Secondary metabolite biosynthesis.</text>
</comment>
<keyword evidence="8" id="KW-0503">Monooxygenase</keyword>
<keyword evidence="7" id="KW-0408">Iron</keyword>
<organism evidence="10 11">
    <name type="scientific">Dentipellis fragilis</name>
    <dbReference type="NCBI Taxonomy" id="205917"/>
    <lineage>
        <taxon>Eukaryota</taxon>
        <taxon>Fungi</taxon>
        <taxon>Dikarya</taxon>
        <taxon>Basidiomycota</taxon>
        <taxon>Agaricomycotina</taxon>
        <taxon>Agaricomycetes</taxon>
        <taxon>Russulales</taxon>
        <taxon>Hericiaceae</taxon>
        <taxon>Dentipellis</taxon>
    </lineage>
</organism>
<dbReference type="Pfam" id="PF00067">
    <property type="entry name" value="p450"/>
    <property type="match status" value="1"/>
</dbReference>
<keyword evidence="9" id="KW-1133">Transmembrane helix</keyword>
<dbReference type="GO" id="GO:0004497">
    <property type="term" value="F:monooxygenase activity"/>
    <property type="evidence" value="ECO:0007669"/>
    <property type="project" value="UniProtKB-KW"/>
</dbReference>
<evidence type="ECO:0000256" key="8">
    <source>
        <dbReference type="ARBA" id="ARBA00023033"/>
    </source>
</evidence>
<proteinExistence type="inferred from homology"/>
<dbReference type="STRING" id="205917.A0A4Y9YCR1"/>
<evidence type="ECO:0000256" key="1">
    <source>
        <dbReference type="ARBA" id="ARBA00001971"/>
    </source>
</evidence>
<keyword evidence="9" id="KW-0812">Transmembrane</keyword>
<dbReference type="GO" id="GO:0005506">
    <property type="term" value="F:iron ion binding"/>
    <property type="evidence" value="ECO:0007669"/>
    <property type="project" value="InterPro"/>
</dbReference>